<feature type="transmembrane region" description="Helical" evidence="1">
    <location>
        <begin position="253"/>
        <end position="273"/>
    </location>
</feature>
<dbReference type="InterPro" id="IPR029044">
    <property type="entry name" value="Nucleotide-diphossugar_trans"/>
</dbReference>
<evidence type="ECO:0000313" key="4">
    <source>
        <dbReference type="Proteomes" id="UP000234845"/>
    </source>
</evidence>
<dbReference type="Pfam" id="PF00535">
    <property type="entry name" value="Glycos_transf_2"/>
    <property type="match status" value="1"/>
</dbReference>
<reference evidence="4" key="1">
    <citation type="submission" date="2017-11" db="EMBL/GenBank/DDBJ databases">
        <title>The draft genome sequence of Chromatocurvus sp. F02.</title>
        <authorList>
            <person name="Du Z.-J."/>
            <person name="Chang Y.-Q."/>
        </authorList>
    </citation>
    <scope>NUCLEOTIDE SEQUENCE [LARGE SCALE GENOMIC DNA]</scope>
    <source>
        <strain evidence="4">F02</strain>
    </source>
</reference>
<keyword evidence="1" id="KW-0812">Transmembrane</keyword>
<dbReference type="OrthoDB" id="9811884at2"/>
<protein>
    <submittedName>
        <fullName evidence="3">Glycosyl transferase</fullName>
    </submittedName>
</protein>
<dbReference type="Proteomes" id="UP000234845">
    <property type="component" value="Unassembled WGS sequence"/>
</dbReference>
<dbReference type="InterPro" id="IPR001173">
    <property type="entry name" value="Glyco_trans_2-like"/>
</dbReference>
<dbReference type="Gene3D" id="3.90.550.10">
    <property type="entry name" value="Spore Coat Polysaccharide Biosynthesis Protein SpsA, Chain A"/>
    <property type="match status" value="1"/>
</dbReference>
<dbReference type="InterPro" id="IPR050256">
    <property type="entry name" value="Glycosyltransferase_2"/>
</dbReference>
<sequence length="293" mass="32030">MDFSIVIPAKNEEQGLVLFLPRLRALHPDAQIIVVDDGSTDGTVQVCREAGVEVLSQPYSKGNGAAIKAGARAANGEYIVFMDGDGQHDPEDVARLLSRVKQGYDLVVGARSGRAAQASIARWSANAFYNALASWMVNQRIDDLTSGFRAVHRRKFLSFLYLLPNGFSYPTTSTMAFFRAGYSVGFVPIEVAQRLGKSHINVVRDGVRFFLIIFKIGTLYAPLKVYFPMSLFMGGLGVVNYLGAAFATGSLRFTNMSTVLVLAGMIVFLIGLLSEQLTNLQYKDINHEPDSGD</sequence>
<organism evidence="3 4">
    <name type="scientific">Kineobactrum sediminis</name>
    <dbReference type="NCBI Taxonomy" id="1905677"/>
    <lineage>
        <taxon>Bacteria</taxon>
        <taxon>Pseudomonadati</taxon>
        <taxon>Pseudomonadota</taxon>
        <taxon>Gammaproteobacteria</taxon>
        <taxon>Cellvibrionales</taxon>
        <taxon>Halieaceae</taxon>
        <taxon>Kineobactrum</taxon>
    </lineage>
</organism>
<keyword evidence="4" id="KW-1185">Reference proteome</keyword>
<dbReference type="CDD" id="cd04179">
    <property type="entry name" value="DPM_DPG-synthase_like"/>
    <property type="match status" value="1"/>
</dbReference>
<feature type="domain" description="Glycosyltransferase 2-like" evidence="2">
    <location>
        <begin position="4"/>
        <end position="155"/>
    </location>
</feature>
<comment type="caution">
    <text evidence="3">The sequence shown here is derived from an EMBL/GenBank/DDBJ whole genome shotgun (WGS) entry which is preliminary data.</text>
</comment>
<evidence type="ECO:0000259" key="2">
    <source>
        <dbReference type="Pfam" id="PF00535"/>
    </source>
</evidence>
<dbReference type="PANTHER" id="PTHR48090:SF7">
    <property type="entry name" value="RFBJ PROTEIN"/>
    <property type="match status" value="1"/>
</dbReference>
<evidence type="ECO:0000256" key="1">
    <source>
        <dbReference type="SAM" id="Phobius"/>
    </source>
</evidence>
<dbReference type="GO" id="GO:0016740">
    <property type="term" value="F:transferase activity"/>
    <property type="evidence" value="ECO:0007669"/>
    <property type="project" value="UniProtKB-KW"/>
</dbReference>
<evidence type="ECO:0000313" key="3">
    <source>
        <dbReference type="EMBL" id="PLW82954.1"/>
    </source>
</evidence>
<feature type="transmembrane region" description="Helical" evidence="1">
    <location>
        <begin position="225"/>
        <end position="247"/>
    </location>
</feature>
<keyword evidence="3" id="KW-0808">Transferase</keyword>
<proteinExistence type="predicted"/>
<accession>A0A2N5Y3I7</accession>
<keyword evidence="1" id="KW-0472">Membrane</keyword>
<dbReference type="EMBL" id="PKLZ01000003">
    <property type="protein sequence ID" value="PLW82954.1"/>
    <property type="molecule type" value="Genomic_DNA"/>
</dbReference>
<dbReference type="PANTHER" id="PTHR48090">
    <property type="entry name" value="UNDECAPRENYL-PHOSPHATE 4-DEOXY-4-FORMAMIDO-L-ARABINOSE TRANSFERASE-RELATED"/>
    <property type="match status" value="1"/>
</dbReference>
<name>A0A2N5Y3I7_9GAMM</name>
<dbReference type="AlphaFoldDB" id="A0A2N5Y3I7"/>
<dbReference type="SUPFAM" id="SSF53448">
    <property type="entry name" value="Nucleotide-diphospho-sugar transferases"/>
    <property type="match status" value="1"/>
</dbReference>
<keyword evidence="1" id="KW-1133">Transmembrane helix</keyword>
<gene>
    <name evidence="3" type="ORF">CWI75_05835</name>
</gene>
<dbReference type="RefSeq" id="WP_101520554.1">
    <property type="nucleotide sequence ID" value="NZ_PKLZ01000003.1"/>
</dbReference>